<reference evidence="9 10" key="1">
    <citation type="journal article" date="2018" name="G3 (Bethesda)">
        <title>Phylogenetic and Phylogenomic Definition of Rhizopus Species.</title>
        <authorList>
            <person name="Gryganskyi A.P."/>
            <person name="Golan J."/>
            <person name="Dolatabadi S."/>
            <person name="Mondo S."/>
            <person name="Robb S."/>
            <person name="Idnurm A."/>
            <person name="Muszewska A."/>
            <person name="Steczkiewicz K."/>
            <person name="Masonjones S."/>
            <person name="Liao H.L."/>
            <person name="Gajdeczka M.T."/>
            <person name="Anike F."/>
            <person name="Vuek A."/>
            <person name="Anishchenko I.M."/>
            <person name="Voigt K."/>
            <person name="de Hoog G.S."/>
            <person name="Smith M.E."/>
            <person name="Heitman J."/>
            <person name="Vilgalys R."/>
            <person name="Stajich J.E."/>
        </authorList>
    </citation>
    <scope>NUCLEOTIDE SEQUENCE [LARGE SCALE GENOMIC DNA]</scope>
    <source>
        <strain evidence="9 10">LSU 92-RS-03</strain>
    </source>
</reference>
<dbReference type="GO" id="GO:0008270">
    <property type="term" value="F:zinc ion binding"/>
    <property type="evidence" value="ECO:0007669"/>
    <property type="project" value="UniProtKB-KW"/>
</dbReference>
<comment type="subcellular location">
    <subcellularLocation>
        <location evidence="1">Nucleus</location>
    </subcellularLocation>
</comment>
<gene>
    <name evidence="9" type="ORF">CU098_012108</name>
</gene>
<dbReference type="EMBL" id="PJQM01001402">
    <property type="protein sequence ID" value="RCI02418.1"/>
    <property type="molecule type" value="Genomic_DNA"/>
</dbReference>
<comment type="caution">
    <text evidence="9">The sequence shown here is derived from an EMBL/GenBank/DDBJ whole genome shotgun (WGS) entry which is preliminary data.</text>
</comment>
<keyword evidence="5" id="KW-0862">Zinc</keyword>
<evidence type="ECO:0000256" key="1">
    <source>
        <dbReference type="ARBA" id="ARBA00004123"/>
    </source>
</evidence>
<organism evidence="9 10">
    <name type="scientific">Rhizopus stolonifer</name>
    <name type="common">Rhizopus nigricans</name>
    <dbReference type="NCBI Taxonomy" id="4846"/>
    <lineage>
        <taxon>Eukaryota</taxon>
        <taxon>Fungi</taxon>
        <taxon>Fungi incertae sedis</taxon>
        <taxon>Mucoromycota</taxon>
        <taxon>Mucoromycotina</taxon>
        <taxon>Mucoromycetes</taxon>
        <taxon>Mucorales</taxon>
        <taxon>Mucorineae</taxon>
        <taxon>Rhizopodaceae</taxon>
        <taxon>Rhizopus</taxon>
    </lineage>
</organism>
<evidence type="ECO:0000256" key="5">
    <source>
        <dbReference type="ARBA" id="ARBA00022833"/>
    </source>
</evidence>
<feature type="domain" description="C2H2-type" evidence="8">
    <location>
        <begin position="151"/>
        <end position="178"/>
    </location>
</feature>
<keyword evidence="6" id="KW-0539">Nucleus</keyword>
<evidence type="ECO:0000256" key="3">
    <source>
        <dbReference type="ARBA" id="ARBA00022737"/>
    </source>
</evidence>
<dbReference type="SUPFAM" id="SSF57667">
    <property type="entry name" value="beta-beta-alpha zinc fingers"/>
    <property type="match status" value="1"/>
</dbReference>
<accession>A0A367KJT5</accession>
<evidence type="ECO:0000256" key="4">
    <source>
        <dbReference type="ARBA" id="ARBA00022771"/>
    </source>
</evidence>
<dbReference type="InterPro" id="IPR036236">
    <property type="entry name" value="Znf_C2H2_sf"/>
</dbReference>
<evidence type="ECO:0000259" key="8">
    <source>
        <dbReference type="PROSITE" id="PS50157"/>
    </source>
</evidence>
<name>A0A367KJT5_RHIST</name>
<dbReference type="PANTHER" id="PTHR24394">
    <property type="entry name" value="ZINC FINGER PROTEIN"/>
    <property type="match status" value="1"/>
</dbReference>
<evidence type="ECO:0000256" key="2">
    <source>
        <dbReference type="ARBA" id="ARBA00022723"/>
    </source>
</evidence>
<keyword evidence="10" id="KW-1185">Reference proteome</keyword>
<evidence type="ECO:0000313" key="9">
    <source>
        <dbReference type="EMBL" id="RCI02418.1"/>
    </source>
</evidence>
<evidence type="ECO:0000256" key="7">
    <source>
        <dbReference type="PROSITE-ProRule" id="PRU00042"/>
    </source>
</evidence>
<dbReference type="OrthoDB" id="8117402at2759"/>
<dbReference type="GO" id="GO:0000981">
    <property type="term" value="F:DNA-binding transcription factor activity, RNA polymerase II-specific"/>
    <property type="evidence" value="ECO:0007669"/>
    <property type="project" value="TreeGrafter"/>
</dbReference>
<dbReference type="AlphaFoldDB" id="A0A367KJT5"/>
<proteinExistence type="predicted"/>
<keyword evidence="4 7" id="KW-0863">Zinc-finger</keyword>
<dbReference type="GO" id="GO:0005634">
    <property type="term" value="C:nucleus"/>
    <property type="evidence" value="ECO:0007669"/>
    <property type="project" value="UniProtKB-SubCell"/>
</dbReference>
<evidence type="ECO:0000256" key="6">
    <source>
        <dbReference type="ARBA" id="ARBA00023242"/>
    </source>
</evidence>
<dbReference type="SMART" id="SM00355">
    <property type="entry name" value="ZnF_C2H2"/>
    <property type="match status" value="2"/>
</dbReference>
<protein>
    <recommendedName>
        <fullName evidence="8">C2H2-type domain-containing protein</fullName>
    </recommendedName>
</protein>
<dbReference type="PROSITE" id="PS50157">
    <property type="entry name" value="ZINC_FINGER_C2H2_2"/>
    <property type="match status" value="2"/>
</dbReference>
<dbReference type="STRING" id="4846.A0A367KJT5"/>
<keyword evidence="2" id="KW-0479">Metal-binding</keyword>
<dbReference type="PANTHER" id="PTHR24394:SF29">
    <property type="entry name" value="MYONEURIN"/>
    <property type="match status" value="1"/>
</dbReference>
<keyword evidence="3" id="KW-0677">Repeat</keyword>
<sequence length="206" mass="25049">MSFNNNLYYNQDYLYPDTQCIQPISQNYDNQTNCDFQQYNVQQYNVQQYNVQQYNVQQYNAQQYNVQQYDIPQYEDVNSLLLDDNLFINDSFTPLSTPQLYYSPIPTEEYPELAQPWPVSQQWFDPPLMDEKPFTESFKKRKETPLEEKKYACPVCSHRSKRRHNMVEHMQTHNPNRSKSFSCQICQRAFARKYDMKRHEKIHFRQ</sequence>
<dbReference type="Gene3D" id="3.30.160.60">
    <property type="entry name" value="Classic Zinc Finger"/>
    <property type="match status" value="1"/>
</dbReference>
<feature type="domain" description="C2H2-type" evidence="8">
    <location>
        <begin position="181"/>
        <end position="206"/>
    </location>
</feature>
<dbReference type="PROSITE" id="PS00028">
    <property type="entry name" value="ZINC_FINGER_C2H2_1"/>
    <property type="match status" value="1"/>
</dbReference>
<evidence type="ECO:0000313" key="10">
    <source>
        <dbReference type="Proteomes" id="UP000253551"/>
    </source>
</evidence>
<dbReference type="InterPro" id="IPR013087">
    <property type="entry name" value="Znf_C2H2_type"/>
</dbReference>
<dbReference type="Proteomes" id="UP000253551">
    <property type="component" value="Unassembled WGS sequence"/>
</dbReference>
<dbReference type="Pfam" id="PF00096">
    <property type="entry name" value="zf-C2H2"/>
    <property type="match status" value="1"/>
</dbReference>